<proteinExistence type="predicted"/>
<reference evidence="1 2" key="1">
    <citation type="submission" date="2020-08" db="EMBL/GenBank/DDBJ databases">
        <title>Genomic Encyclopedia of Type Strains, Phase IV (KMG-IV): sequencing the most valuable type-strain genomes for metagenomic binning, comparative biology and taxonomic classification.</title>
        <authorList>
            <person name="Goeker M."/>
        </authorList>
    </citation>
    <scope>NUCLEOTIDE SEQUENCE [LARGE SCALE GENOMIC DNA]</scope>
    <source>
        <strain evidence="1 2">DSM 29007</strain>
    </source>
</reference>
<dbReference type="FunFam" id="1.10.10.10:FF:000138">
    <property type="entry name" value="Rrf2 family transcriptional regulator"/>
    <property type="match status" value="1"/>
</dbReference>
<dbReference type="InterPro" id="IPR000944">
    <property type="entry name" value="Tscrpt_reg_Rrf2"/>
</dbReference>
<dbReference type="RefSeq" id="WP_170032789.1">
    <property type="nucleotide sequence ID" value="NZ_JABDTL010000001.1"/>
</dbReference>
<evidence type="ECO:0000313" key="2">
    <source>
        <dbReference type="Proteomes" id="UP000582837"/>
    </source>
</evidence>
<accession>A0A841H3K7</accession>
<dbReference type="EMBL" id="JACHIA010000016">
    <property type="protein sequence ID" value="MBB6072558.1"/>
    <property type="molecule type" value="Genomic_DNA"/>
</dbReference>
<dbReference type="Gene3D" id="1.10.10.10">
    <property type="entry name" value="Winged helix-like DNA-binding domain superfamily/Winged helix DNA-binding domain"/>
    <property type="match status" value="1"/>
</dbReference>
<dbReference type="InterPro" id="IPR036390">
    <property type="entry name" value="WH_DNA-bd_sf"/>
</dbReference>
<dbReference type="InterPro" id="IPR036388">
    <property type="entry name" value="WH-like_DNA-bd_sf"/>
</dbReference>
<dbReference type="GO" id="GO:0005829">
    <property type="term" value="C:cytosol"/>
    <property type="evidence" value="ECO:0007669"/>
    <property type="project" value="TreeGrafter"/>
</dbReference>
<keyword evidence="2" id="KW-1185">Reference proteome</keyword>
<gene>
    <name evidence="1" type="ORF">HNQ61_004221</name>
</gene>
<dbReference type="NCBIfam" id="TIGR00738">
    <property type="entry name" value="rrf2_super"/>
    <property type="match status" value="1"/>
</dbReference>
<comment type="caution">
    <text evidence="1">The sequence shown here is derived from an EMBL/GenBank/DDBJ whole genome shotgun (WGS) entry which is preliminary data.</text>
</comment>
<dbReference type="Pfam" id="PF02082">
    <property type="entry name" value="Rrf2"/>
    <property type="match status" value="1"/>
</dbReference>
<dbReference type="Proteomes" id="UP000582837">
    <property type="component" value="Unassembled WGS sequence"/>
</dbReference>
<name>A0A841H3K7_9BACT</name>
<evidence type="ECO:0000313" key="1">
    <source>
        <dbReference type="EMBL" id="MBB6072558.1"/>
    </source>
</evidence>
<dbReference type="PANTHER" id="PTHR33221:SF15">
    <property type="entry name" value="HTH-TYPE TRANSCRIPTIONAL REGULATOR YWGB-RELATED"/>
    <property type="match status" value="1"/>
</dbReference>
<dbReference type="PROSITE" id="PS51197">
    <property type="entry name" value="HTH_RRF2_2"/>
    <property type="match status" value="1"/>
</dbReference>
<organism evidence="1 2">
    <name type="scientific">Longimicrobium terrae</name>
    <dbReference type="NCBI Taxonomy" id="1639882"/>
    <lineage>
        <taxon>Bacteria</taxon>
        <taxon>Pseudomonadati</taxon>
        <taxon>Gemmatimonadota</taxon>
        <taxon>Longimicrobiia</taxon>
        <taxon>Longimicrobiales</taxon>
        <taxon>Longimicrobiaceae</taxon>
        <taxon>Longimicrobium</taxon>
    </lineage>
</organism>
<sequence>MSTISSRVAVAVHVLAFLAGKRGEAVTSETIAGSVNTNAVVVRRIVGALRNAGLVQVQAGVGGGAQLAREPGDITLLDVYRAVEEKEELFAVHQGSRSCCDIGGNIRSVLQRVFCRAHEAMQSQLSQTTIADVFRDVTGRAAACPGEPSFAVPAGAGREV</sequence>
<dbReference type="GO" id="GO:0003700">
    <property type="term" value="F:DNA-binding transcription factor activity"/>
    <property type="evidence" value="ECO:0007669"/>
    <property type="project" value="TreeGrafter"/>
</dbReference>
<dbReference type="AlphaFoldDB" id="A0A841H3K7"/>
<dbReference type="SUPFAM" id="SSF46785">
    <property type="entry name" value="Winged helix' DNA-binding domain"/>
    <property type="match status" value="1"/>
</dbReference>
<dbReference type="PANTHER" id="PTHR33221">
    <property type="entry name" value="WINGED HELIX-TURN-HELIX TRANSCRIPTIONAL REGULATOR, RRF2 FAMILY"/>
    <property type="match status" value="1"/>
</dbReference>
<protein>
    <submittedName>
        <fullName evidence="1">Rrf2 family protein</fullName>
    </submittedName>
</protein>